<dbReference type="Gene3D" id="1.25.40.390">
    <property type="match status" value="1"/>
</dbReference>
<evidence type="ECO:0000313" key="1">
    <source>
        <dbReference type="EMBL" id="RAJ87706.1"/>
    </source>
</evidence>
<dbReference type="SUPFAM" id="SSF48452">
    <property type="entry name" value="TPR-like"/>
    <property type="match status" value="1"/>
</dbReference>
<protein>
    <submittedName>
        <fullName evidence="1">SusD-like starch-binding protein associating with outer membrane</fullName>
    </submittedName>
</protein>
<evidence type="ECO:0000313" key="2">
    <source>
        <dbReference type="Proteomes" id="UP000249819"/>
    </source>
</evidence>
<dbReference type="InterPro" id="IPR011990">
    <property type="entry name" value="TPR-like_helical_dom_sf"/>
</dbReference>
<dbReference type="EMBL" id="QLMA01000001">
    <property type="protein sequence ID" value="RAJ87706.1"/>
    <property type="molecule type" value="Genomic_DNA"/>
</dbReference>
<dbReference type="PROSITE" id="PS51257">
    <property type="entry name" value="PROKAR_LIPOPROTEIN"/>
    <property type="match status" value="1"/>
</dbReference>
<comment type="caution">
    <text evidence="1">The sequence shown here is derived from an EMBL/GenBank/DDBJ whole genome shotgun (WGS) entry which is preliminary data.</text>
</comment>
<dbReference type="Pfam" id="PF12771">
    <property type="entry name" value="SusD-like_2"/>
    <property type="match status" value="1"/>
</dbReference>
<dbReference type="Proteomes" id="UP000249819">
    <property type="component" value="Unassembled WGS sequence"/>
</dbReference>
<name>A0A327WE71_9BACT</name>
<proteinExistence type="predicted"/>
<gene>
    <name evidence="1" type="ORF">CLV59_101467</name>
</gene>
<reference evidence="1 2" key="1">
    <citation type="submission" date="2018-06" db="EMBL/GenBank/DDBJ databases">
        <title>Genomic Encyclopedia of Archaeal and Bacterial Type Strains, Phase II (KMG-II): from individual species to whole genera.</title>
        <authorList>
            <person name="Goeker M."/>
        </authorList>
    </citation>
    <scope>NUCLEOTIDE SEQUENCE [LARGE SCALE GENOMIC DNA]</scope>
    <source>
        <strain evidence="1 2">DSM 29821</strain>
    </source>
</reference>
<dbReference type="OrthoDB" id="9766256at2"/>
<keyword evidence="2" id="KW-1185">Reference proteome</keyword>
<sequence>MKAIKKYSILLAIPALTFMSSCTKKFEDLNTDKNSATSETTVPLYNLTRAQLEFTGNNDYSFETWRVNIIYLSLMMQQMSSTVGWYSGDKYSRNDGFSASLFTVGYPSQVKYIVDLLNQTKTNPIYQNLYNIGRINRVLIMHRLTDMYGMVPYTQAGLGYIGGNTTPIYDDQKAIYTDMLNELDAAAKALDPNKDAVGKGDLIYQGDLTKWKKLAYSLMIRLGMRMSKVDPAAAQTWVEKGAAGGTLSNINDNAYVSHVGSGGRPTVNRISNILSGEWDGIGKGNVYLSKTFVDFMQSNQDPRLQYYAEIKKTQDRTPANQIGMPNGYDENGANSPTDIHKAPNFPGDITLYSVLRKDIFAKLDGITSILTYAQTELLLAEGAQRGWNVGGTAQQHYTNGVTAAMKQLVQYDASAVITDAQVSQYLTAHPYAAATGLDQINTQYWAASFLDWYEVFSNWRRADYPKLVPVVYTGDNNGGQIPRRMLYPATEASANSKNYNAAITAQGTNNFGTRVWWDKQ</sequence>
<accession>A0A327WE71</accession>
<dbReference type="RefSeq" id="WP_111590380.1">
    <property type="nucleotide sequence ID" value="NZ_QLMA01000001.1"/>
</dbReference>
<organism evidence="1 2">
    <name type="scientific">Chitinophaga dinghuensis</name>
    <dbReference type="NCBI Taxonomy" id="1539050"/>
    <lineage>
        <taxon>Bacteria</taxon>
        <taxon>Pseudomonadati</taxon>
        <taxon>Bacteroidota</taxon>
        <taxon>Chitinophagia</taxon>
        <taxon>Chitinophagales</taxon>
        <taxon>Chitinophagaceae</taxon>
        <taxon>Chitinophaga</taxon>
    </lineage>
</organism>
<dbReference type="AlphaFoldDB" id="A0A327WE71"/>
<dbReference type="InterPro" id="IPR041662">
    <property type="entry name" value="SusD-like_2"/>
</dbReference>